<dbReference type="Gene3D" id="1.10.10.10">
    <property type="entry name" value="Winged helix-like DNA-binding domain superfamily/Winged helix DNA-binding domain"/>
    <property type="match status" value="1"/>
</dbReference>
<evidence type="ECO:0000313" key="4">
    <source>
        <dbReference type="EMBL" id="SKA05695.1"/>
    </source>
</evidence>
<dbReference type="SUPFAM" id="SSF46785">
    <property type="entry name" value="Winged helix' DNA-binding domain"/>
    <property type="match status" value="1"/>
</dbReference>
<dbReference type="EMBL" id="FUWX01000028">
    <property type="protein sequence ID" value="SKA05695.1"/>
    <property type="molecule type" value="Genomic_DNA"/>
</dbReference>
<keyword evidence="2" id="KW-0804">Transcription</keyword>
<dbReference type="InterPro" id="IPR050661">
    <property type="entry name" value="BglG_antiterminators"/>
</dbReference>
<dbReference type="InterPro" id="IPR036388">
    <property type="entry name" value="WH-like_DNA-bd_sf"/>
</dbReference>
<sequence length="475" mass="56309">MTLNSRSIEIINQLLNKKELSLKSLAEFFNVSTRTIRYDIEKINIIFKEHKLQGIEKKGDILFLSFPLNTKEYKKILSIYTGLSQEERFDLILAKLLLNRKLILESLVHELDVTRRTLNNDIANIRIFLKEKDIIVKSSTTEGLIINGSEKNIRILLIETLIKIHLKEKHFSQVQKIFLKNIFNKISHKLIDEFCWTLSLDNIYIFDYSYSVILMIIASSKIRNRKIEFKNLLENFSLTNQFFKLKTTLSPTLKEFLDDFDIFLLTNTIYNANYKTGIKEPKFKEFSNNLKEKFNLNFEIDNKTLQNIYSLIKVALYKIDKKIEETHTSLENLPTSYLSIYSNLKIIINKFFGEFYEEDLVVITILFKNYLDSKKIIFSLKKNILIIDTSSNNWKGKIIKQYLNNLFQIETIEIIEIYSFEKFINFKNFDFDLILSLDNFDLTLEKNISFVQMDFYKLYSNPYILENFGLLRKTK</sequence>
<dbReference type="Pfam" id="PF08279">
    <property type="entry name" value="HTH_11"/>
    <property type="match status" value="1"/>
</dbReference>
<accession>A0A1T4QPS5</accession>
<dbReference type="STRING" id="180163.SAMN02745174_02408"/>
<dbReference type="InterPro" id="IPR036390">
    <property type="entry name" value="WH_DNA-bd_sf"/>
</dbReference>
<evidence type="ECO:0000313" key="5">
    <source>
        <dbReference type="Proteomes" id="UP000191153"/>
    </source>
</evidence>
<dbReference type="Pfam" id="PF05043">
    <property type="entry name" value="Mga"/>
    <property type="match status" value="1"/>
</dbReference>
<evidence type="ECO:0000259" key="3">
    <source>
        <dbReference type="PROSITE" id="PS51372"/>
    </source>
</evidence>
<dbReference type="PROSITE" id="PS51372">
    <property type="entry name" value="PRD_2"/>
    <property type="match status" value="1"/>
</dbReference>
<dbReference type="InterPro" id="IPR007737">
    <property type="entry name" value="Mga_HTH"/>
</dbReference>
<dbReference type="Proteomes" id="UP000191153">
    <property type="component" value="Unassembled WGS sequence"/>
</dbReference>
<reference evidence="4 5" key="1">
    <citation type="submission" date="2017-02" db="EMBL/GenBank/DDBJ databases">
        <authorList>
            <person name="Peterson S.W."/>
        </authorList>
    </citation>
    <scope>NUCLEOTIDE SEQUENCE [LARGE SCALE GENOMIC DNA]</scope>
    <source>
        <strain evidence="4 5">ATCC 700028</strain>
    </source>
</reference>
<evidence type="ECO:0000256" key="2">
    <source>
        <dbReference type="ARBA" id="ARBA00023163"/>
    </source>
</evidence>
<evidence type="ECO:0000256" key="1">
    <source>
        <dbReference type="ARBA" id="ARBA00023015"/>
    </source>
</evidence>
<name>A0A1T4QPS5_9FUSO</name>
<dbReference type="GO" id="GO:0006355">
    <property type="term" value="P:regulation of DNA-templated transcription"/>
    <property type="evidence" value="ECO:0007669"/>
    <property type="project" value="InterPro"/>
</dbReference>
<organism evidence="4 5">
    <name type="scientific">Cetobacterium ceti</name>
    <dbReference type="NCBI Taxonomy" id="180163"/>
    <lineage>
        <taxon>Bacteria</taxon>
        <taxon>Fusobacteriati</taxon>
        <taxon>Fusobacteriota</taxon>
        <taxon>Fusobacteriia</taxon>
        <taxon>Fusobacteriales</taxon>
        <taxon>Fusobacteriaceae</taxon>
        <taxon>Cetobacterium</taxon>
    </lineage>
</organism>
<proteinExistence type="predicted"/>
<protein>
    <submittedName>
        <fullName evidence="4">Transcriptional antiterminator</fullName>
    </submittedName>
</protein>
<dbReference type="InterPro" id="IPR011608">
    <property type="entry name" value="PRD"/>
</dbReference>
<gene>
    <name evidence="4" type="ORF">SAMN02745174_02408</name>
</gene>
<keyword evidence="1" id="KW-0805">Transcription regulation</keyword>
<dbReference type="OrthoDB" id="83598at2"/>
<dbReference type="PANTHER" id="PTHR30185:SF18">
    <property type="entry name" value="TRANSCRIPTIONAL REGULATOR MTLR"/>
    <property type="match status" value="1"/>
</dbReference>
<dbReference type="PANTHER" id="PTHR30185">
    <property type="entry name" value="CRYPTIC BETA-GLUCOSIDE BGL OPERON ANTITERMINATOR"/>
    <property type="match status" value="1"/>
</dbReference>
<dbReference type="AlphaFoldDB" id="A0A1T4QPS5"/>
<dbReference type="InterPro" id="IPR013196">
    <property type="entry name" value="HTH_11"/>
</dbReference>
<feature type="domain" description="PRD" evidence="3">
    <location>
        <begin position="274"/>
        <end position="377"/>
    </location>
</feature>
<keyword evidence="5" id="KW-1185">Reference proteome</keyword>
<dbReference type="RefSeq" id="WP_078694832.1">
    <property type="nucleotide sequence ID" value="NZ_FUWX01000028.1"/>
</dbReference>